<feature type="compositionally biased region" description="Basic and acidic residues" evidence="1">
    <location>
        <begin position="195"/>
        <end position="209"/>
    </location>
</feature>
<dbReference type="EMBL" id="VDEP01000049">
    <property type="protein sequence ID" value="KAA1134598.1"/>
    <property type="molecule type" value="Genomic_DNA"/>
</dbReference>
<reference evidence="2 3" key="1">
    <citation type="submission" date="2019-05" db="EMBL/GenBank/DDBJ databases">
        <title>Emergence of the Ug99 lineage of the wheat stem rust pathogen through somatic hybridization.</title>
        <authorList>
            <person name="Li F."/>
            <person name="Upadhyaya N.M."/>
            <person name="Sperschneider J."/>
            <person name="Matny O."/>
            <person name="Nguyen-Phuc H."/>
            <person name="Mago R."/>
            <person name="Raley C."/>
            <person name="Miller M.E."/>
            <person name="Silverstein K.A.T."/>
            <person name="Henningsen E."/>
            <person name="Hirsch C.D."/>
            <person name="Visser B."/>
            <person name="Pretorius Z.A."/>
            <person name="Steffenson B.J."/>
            <person name="Schwessinger B."/>
            <person name="Dodds P.N."/>
            <person name="Figueroa M."/>
        </authorList>
    </citation>
    <scope>NUCLEOTIDE SEQUENCE [LARGE SCALE GENOMIC DNA]</scope>
    <source>
        <strain evidence="2 3">Ug99</strain>
    </source>
</reference>
<accession>A0A5B0S9J2</accession>
<gene>
    <name evidence="2" type="ORF">PGTUg99_007100</name>
</gene>
<dbReference type="Proteomes" id="UP000325313">
    <property type="component" value="Unassembled WGS sequence"/>
</dbReference>
<sequence length="295" mass="33144">MDNIPGPGNSRPDSEDSPDDPVSDKYSELKTRPETFDAPHDRIETPATTNPIAPVLASLINQSRVTNPSEEFFKAKHKKTYIIKKGGLEPVGQEKIDTSLQTILSDLPEDEVPPGDETDHGSTIASTLVSKIPVQSVPTIRTGDNQSAWSETLNDYQDMQTENNTTILDQAQELVAVDQKSKSLTIRGDGDSSEEDRSAWEKRQQRELYESDESDDFHPLGASQLEFNRTGQGASVPINWNENFAMEKTGWEGWNEKPLEESSRRELNWDDWRMDSDEDSKKFNHPPVISDDLIV</sequence>
<feature type="region of interest" description="Disordered" evidence="1">
    <location>
        <begin position="1"/>
        <end position="50"/>
    </location>
</feature>
<evidence type="ECO:0000313" key="3">
    <source>
        <dbReference type="Proteomes" id="UP000325313"/>
    </source>
</evidence>
<dbReference type="AlphaFoldDB" id="A0A5B0S9J2"/>
<comment type="caution">
    <text evidence="2">The sequence shown here is derived from an EMBL/GenBank/DDBJ whole genome shotgun (WGS) entry which is preliminary data.</text>
</comment>
<protein>
    <submittedName>
        <fullName evidence="2">Uncharacterized protein</fullName>
    </submittedName>
</protein>
<proteinExistence type="predicted"/>
<feature type="compositionally biased region" description="Basic and acidic residues" evidence="1">
    <location>
        <begin position="22"/>
        <end position="44"/>
    </location>
</feature>
<organism evidence="2 3">
    <name type="scientific">Puccinia graminis f. sp. tritici</name>
    <dbReference type="NCBI Taxonomy" id="56615"/>
    <lineage>
        <taxon>Eukaryota</taxon>
        <taxon>Fungi</taxon>
        <taxon>Dikarya</taxon>
        <taxon>Basidiomycota</taxon>
        <taxon>Pucciniomycotina</taxon>
        <taxon>Pucciniomycetes</taxon>
        <taxon>Pucciniales</taxon>
        <taxon>Pucciniaceae</taxon>
        <taxon>Puccinia</taxon>
    </lineage>
</organism>
<evidence type="ECO:0000313" key="2">
    <source>
        <dbReference type="EMBL" id="KAA1134598.1"/>
    </source>
</evidence>
<feature type="region of interest" description="Disordered" evidence="1">
    <location>
        <begin position="181"/>
        <end position="220"/>
    </location>
</feature>
<evidence type="ECO:0000256" key="1">
    <source>
        <dbReference type="SAM" id="MobiDB-lite"/>
    </source>
</evidence>
<name>A0A5B0S9J2_PUCGR</name>
<feature type="region of interest" description="Disordered" evidence="1">
    <location>
        <begin position="275"/>
        <end position="295"/>
    </location>
</feature>